<evidence type="ECO:0000313" key="5">
    <source>
        <dbReference type="Proteomes" id="UP000775770"/>
    </source>
</evidence>
<dbReference type="Proteomes" id="UP000775770">
    <property type="component" value="Unassembled WGS sequence"/>
</dbReference>
<feature type="domain" description="STAS" evidence="3">
    <location>
        <begin position="1"/>
        <end position="98"/>
    </location>
</feature>
<dbReference type="EMBL" id="JABZRA010000167">
    <property type="protein sequence ID" value="MBF1273524.1"/>
    <property type="molecule type" value="Genomic_DNA"/>
</dbReference>
<evidence type="ECO:0000256" key="2">
    <source>
        <dbReference type="RuleBase" id="RU003749"/>
    </source>
</evidence>
<dbReference type="Pfam" id="PF01740">
    <property type="entry name" value="STAS"/>
    <property type="match status" value="1"/>
</dbReference>
<dbReference type="InterPro" id="IPR036513">
    <property type="entry name" value="STAS_dom_sf"/>
</dbReference>
<reference evidence="4" key="1">
    <citation type="submission" date="2020-04" db="EMBL/GenBank/DDBJ databases">
        <title>Deep metagenomics examines the oral microbiome during advanced dental caries in children, revealing novel taxa and co-occurrences with host molecules.</title>
        <authorList>
            <person name="Baker J.L."/>
            <person name="Morton J.T."/>
            <person name="Dinis M."/>
            <person name="Alvarez R."/>
            <person name="Tran N.C."/>
            <person name="Knight R."/>
            <person name="Edlund A."/>
        </authorList>
    </citation>
    <scope>NUCLEOTIDE SEQUENCE</scope>
    <source>
        <strain evidence="4">JCVI_38_bin.19</strain>
    </source>
</reference>
<protein>
    <recommendedName>
        <fullName evidence="2">Anti-sigma factor antagonist</fullName>
    </recommendedName>
</protein>
<dbReference type="CDD" id="cd07043">
    <property type="entry name" value="STAS_anti-anti-sigma_factors"/>
    <property type="match status" value="1"/>
</dbReference>
<dbReference type="AlphaFoldDB" id="A0A930GWR9"/>
<dbReference type="Gene3D" id="3.30.750.24">
    <property type="entry name" value="STAS domain"/>
    <property type="match status" value="1"/>
</dbReference>
<comment type="similarity">
    <text evidence="1 2">Belongs to the anti-sigma-factor antagonist family.</text>
</comment>
<organism evidence="4 5">
    <name type="scientific">Oribacterium sinus</name>
    <dbReference type="NCBI Taxonomy" id="237576"/>
    <lineage>
        <taxon>Bacteria</taxon>
        <taxon>Bacillati</taxon>
        <taxon>Bacillota</taxon>
        <taxon>Clostridia</taxon>
        <taxon>Lachnospirales</taxon>
        <taxon>Lachnospiraceae</taxon>
        <taxon>Oribacterium</taxon>
    </lineage>
</organism>
<name>A0A930GWR9_9FIRM</name>
<accession>A0A930GWR9</accession>
<evidence type="ECO:0000313" key="4">
    <source>
        <dbReference type="EMBL" id="MBF1273524.1"/>
    </source>
</evidence>
<dbReference type="RefSeq" id="WP_304073105.1">
    <property type="nucleotide sequence ID" value="NZ_JABZRA010000167.1"/>
</dbReference>
<evidence type="ECO:0000259" key="3">
    <source>
        <dbReference type="PROSITE" id="PS50801"/>
    </source>
</evidence>
<gene>
    <name evidence="4" type="ORF">HXM90_08950</name>
</gene>
<dbReference type="InterPro" id="IPR002645">
    <property type="entry name" value="STAS_dom"/>
</dbReference>
<proteinExistence type="inferred from homology"/>
<dbReference type="NCBIfam" id="TIGR00377">
    <property type="entry name" value="ant_ant_sig"/>
    <property type="match status" value="1"/>
</dbReference>
<sequence>MTVNKKINGGELVLSLHGRLDMTTASTLSEEIKSSIAGIGTLVLDLAGLEYISSAGLKQLLSVQARMNKQGKMLVKNPSAEVREILEITGFLEVLTVE</sequence>
<dbReference type="PROSITE" id="PS50801">
    <property type="entry name" value="STAS"/>
    <property type="match status" value="1"/>
</dbReference>
<evidence type="ECO:0000256" key="1">
    <source>
        <dbReference type="ARBA" id="ARBA00009013"/>
    </source>
</evidence>
<comment type="caution">
    <text evidence="4">The sequence shown here is derived from an EMBL/GenBank/DDBJ whole genome shotgun (WGS) entry which is preliminary data.</text>
</comment>
<dbReference type="GO" id="GO:0043856">
    <property type="term" value="F:anti-sigma factor antagonist activity"/>
    <property type="evidence" value="ECO:0007669"/>
    <property type="project" value="InterPro"/>
</dbReference>
<dbReference type="PANTHER" id="PTHR33495">
    <property type="entry name" value="ANTI-SIGMA FACTOR ANTAGONIST TM_1081-RELATED-RELATED"/>
    <property type="match status" value="1"/>
</dbReference>
<dbReference type="SUPFAM" id="SSF52091">
    <property type="entry name" value="SpoIIaa-like"/>
    <property type="match status" value="1"/>
</dbReference>
<dbReference type="InterPro" id="IPR003658">
    <property type="entry name" value="Anti-sigma_ant"/>
</dbReference>